<dbReference type="Proteomes" id="UP000297635">
    <property type="component" value="Unassembled WGS sequence"/>
</dbReference>
<proteinExistence type="predicted"/>
<dbReference type="EMBL" id="SJSA01000004">
    <property type="protein sequence ID" value="TGG34961.1"/>
    <property type="molecule type" value="Genomic_DNA"/>
</dbReference>
<name>A0A4Z0V3Z0_9BACT</name>
<dbReference type="EMBL" id="SJSA01000002">
    <property type="protein sequence ID" value="TGG36563.1"/>
    <property type="molecule type" value="Genomic_DNA"/>
</dbReference>
<organism evidence="1 3">
    <name type="scientific">Duncaniella freteri</name>
    <dbReference type="NCBI Taxonomy" id="2530391"/>
    <lineage>
        <taxon>Bacteria</taxon>
        <taxon>Pseudomonadati</taxon>
        <taxon>Bacteroidota</taxon>
        <taxon>Bacteroidia</taxon>
        <taxon>Bacteroidales</taxon>
        <taxon>Muribaculaceae</taxon>
        <taxon>Duncaniella</taxon>
    </lineage>
</organism>
<evidence type="ECO:0000313" key="1">
    <source>
        <dbReference type="EMBL" id="TGG34961.1"/>
    </source>
</evidence>
<accession>A0A4Z0V3Z0</accession>
<dbReference type="AlphaFoldDB" id="A0A4Z0V3Z0"/>
<dbReference type="RefSeq" id="WP_135472296.1">
    <property type="nucleotide sequence ID" value="NZ_SJSA01000002.1"/>
</dbReference>
<geneLocation type="plasmid" evidence="1">
    <name>pTAA-3-2</name>
</geneLocation>
<protein>
    <submittedName>
        <fullName evidence="1">Uncharacterized protein</fullName>
    </submittedName>
</protein>
<reference evidence="1 3" key="1">
    <citation type="submission" date="2019-02" db="EMBL/GenBank/DDBJ databases">
        <title>Isolation and identification of novel species under the genus Muribaculum.</title>
        <authorList>
            <person name="Miyake S."/>
            <person name="Ding Y."/>
            <person name="Low A."/>
            <person name="Soh M."/>
            <person name="Seedorf H."/>
        </authorList>
    </citation>
    <scope>NUCLEOTIDE SEQUENCE [LARGE SCALE GENOMIC DNA]</scope>
    <source>
        <strain evidence="1 3">TLL-A3</strain>
        <plasmid evidence="1">pTAA-3-2</plasmid>
    </source>
</reference>
<gene>
    <name evidence="2" type="ORF">EZ315_12030</name>
    <name evidence="1" type="ORF">EZ315_16010</name>
</gene>
<keyword evidence="3" id="KW-1185">Reference proteome</keyword>
<comment type="caution">
    <text evidence="1">The sequence shown here is derived from an EMBL/GenBank/DDBJ whole genome shotgun (WGS) entry which is preliminary data.</text>
</comment>
<dbReference type="GeneID" id="82151287"/>
<sequence>MKKRFKLLNRSGKVHILHWAADGKLFGPDWEAVATFDDKDSNLERCKTIIWLMNECDKHTDHPNDDRTRDNKK</sequence>
<evidence type="ECO:0000313" key="2">
    <source>
        <dbReference type="EMBL" id="TGG36563.1"/>
    </source>
</evidence>
<keyword evidence="1" id="KW-0614">Plasmid</keyword>
<evidence type="ECO:0000313" key="3">
    <source>
        <dbReference type="Proteomes" id="UP000297635"/>
    </source>
</evidence>